<dbReference type="SUPFAM" id="SSF81301">
    <property type="entry name" value="Nucleotidyltransferase"/>
    <property type="match status" value="1"/>
</dbReference>
<dbReference type="EMBL" id="CP060394">
    <property type="protein sequence ID" value="QNI32784.1"/>
    <property type="molecule type" value="Genomic_DNA"/>
</dbReference>
<sequence length="374" mass="43066">MDFENSTGRADVESVLADFDRRKDNLVEFCNKTKTLIEECLKDASIHFQSVQARVKGRDKLKTKYLDPSKNYKNLDDITDLAGLRVITYYEDEVDSVAEIIKREFAIDSDKSVDKRETQPDRFGYYALNLICTHSSRRVLDVQYKKFTNVCCEIQITSILRHAWSEIEHSWYDLKESFPDHIKRRFYRIAALLEIAETEFLDIRKQKADYSRAIAVQVESEVPELLVDPISLQAFVDQEPLVHKLDNVIADLLQLELHDEFPEKTAEMRARAANLAGLKTLRDLRKALKQYEEGIVEYVSRCRSVWHTGPSSTSHLQKGLCIYHLAMMLLAIRGNEVVLEALKSLRINPSSAWNVTGQIAIAQEVMAKYDQLTT</sequence>
<protein>
    <submittedName>
        <fullName evidence="2">RelA/SpoT domain-containing protein</fullName>
    </submittedName>
</protein>
<dbReference type="Gene3D" id="1.10.287.860">
    <property type="entry name" value="Nucleotidyltransferase"/>
    <property type="match status" value="1"/>
</dbReference>
<dbReference type="GO" id="GO:0015969">
    <property type="term" value="P:guanosine tetraphosphate metabolic process"/>
    <property type="evidence" value="ECO:0007669"/>
    <property type="project" value="InterPro"/>
</dbReference>
<keyword evidence="3" id="KW-1185">Reference proteome</keyword>
<proteinExistence type="predicted"/>
<evidence type="ECO:0000259" key="1">
    <source>
        <dbReference type="SMART" id="SM00954"/>
    </source>
</evidence>
<accession>A0A7G8BJR4</accession>
<feature type="domain" description="RelA/SpoT" evidence="1">
    <location>
        <begin position="53"/>
        <end position="178"/>
    </location>
</feature>
<organism evidence="2 3">
    <name type="scientific">Alloacidobacterium dinghuense</name>
    <dbReference type="NCBI Taxonomy" id="2763107"/>
    <lineage>
        <taxon>Bacteria</taxon>
        <taxon>Pseudomonadati</taxon>
        <taxon>Acidobacteriota</taxon>
        <taxon>Terriglobia</taxon>
        <taxon>Terriglobales</taxon>
        <taxon>Acidobacteriaceae</taxon>
        <taxon>Alloacidobacterium</taxon>
    </lineage>
</organism>
<reference evidence="2 3" key="1">
    <citation type="submission" date="2020-08" db="EMBL/GenBank/DDBJ databases">
        <title>Edaphobacter telluris sp. nov. and Acidobacterium dinghuensis sp. nov., two acidobacteria isolated from forest soil.</title>
        <authorList>
            <person name="Fu J."/>
            <person name="Qiu L."/>
        </authorList>
    </citation>
    <scope>NUCLEOTIDE SEQUENCE [LARGE SCALE GENOMIC DNA]</scope>
    <source>
        <strain evidence="2">4Y35</strain>
    </source>
</reference>
<dbReference type="InterPro" id="IPR043519">
    <property type="entry name" value="NT_sf"/>
</dbReference>
<dbReference type="InterPro" id="IPR007685">
    <property type="entry name" value="RelA_SpoT"/>
</dbReference>
<dbReference type="SMART" id="SM00954">
    <property type="entry name" value="RelA_SpoT"/>
    <property type="match status" value="1"/>
</dbReference>
<dbReference type="RefSeq" id="WP_186743738.1">
    <property type="nucleotide sequence ID" value="NZ_CP060394.1"/>
</dbReference>
<evidence type="ECO:0000313" key="2">
    <source>
        <dbReference type="EMBL" id="QNI32784.1"/>
    </source>
</evidence>
<gene>
    <name evidence="2" type="ORF">H7849_01930</name>
</gene>
<dbReference type="CDD" id="cd05399">
    <property type="entry name" value="NT_Rel-Spo_like"/>
    <property type="match status" value="1"/>
</dbReference>
<dbReference type="Proteomes" id="UP000515312">
    <property type="component" value="Chromosome"/>
</dbReference>
<dbReference type="Pfam" id="PF04607">
    <property type="entry name" value="RelA_SpoT"/>
    <property type="match status" value="1"/>
</dbReference>
<dbReference type="Gene3D" id="3.30.460.10">
    <property type="entry name" value="Beta Polymerase, domain 2"/>
    <property type="match status" value="1"/>
</dbReference>
<dbReference type="KEGG" id="adin:H7849_01930"/>
<evidence type="ECO:0000313" key="3">
    <source>
        <dbReference type="Proteomes" id="UP000515312"/>
    </source>
</evidence>
<dbReference type="AlphaFoldDB" id="A0A7G8BJR4"/>
<dbReference type="PANTHER" id="PTHR41773">
    <property type="entry name" value="GTP PYROPHOSPHATASE-RELATED"/>
    <property type="match status" value="1"/>
</dbReference>
<dbReference type="PANTHER" id="PTHR41773:SF1">
    <property type="entry name" value="RELA_SPOT DOMAIN-CONTAINING PROTEIN"/>
    <property type="match status" value="1"/>
</dbReference>
<name>A0A7G8BJR4_9BACT</name>